<feature type="chain" id="PRO_5040390824" description="Chitin-binding type-4 domain-containing protein" evidence="1">
    <location>
        <begin position="22"/>
        <end position="240"/>
    </location>
</feature>
<gene>
    <name evidence="3" type="ORF">KVV02_004808</name>
</gene>
<keyword evidence="1" id="KW-0732">Signal</keyword>
<dbReference type="PANTHER" id="PTHR36182">
    <property type="entry name" value="PROTEIN, PUTATIVE (AFU_ORTHOLOGUE AFUA_6G10930)-RELATED"/>
    <property type="match status" value="1"/>
</dbReference>
<feature type="signal peptide" evidence="1">
    <location>
        <begin position="1"/>
        <end position="21"/>
    </location>
</feature>
<dbReference type="Proteomes" id="UP000717515">
    <property type="component" value="Unassembled WGS sequence"/>
</dbReference>
<dbReference type="EMBL" id="JAIFTL010000183">
    <property type="protein sequence ID" value="KAG9321779.1"/>
    <property type="molecule type" value="Genomic_DNA"/>
</dbReference>
<proteinExistence type="predicted"/>
<feature type="domain" description="Chitin-binding type-4" evidence="2">
    <location>
        <begin position="70"/>
        <end position="171"/>
    </location>
</feature>
<sequence>MKSFIAIAAALLSGCALLTEAHISFRQPCPRRGPYWDCPQPGPGEWELVDYDIRSPIGTHDRINNPMCKWPSSFAGTRPVYQAGQTVQATMDIGAYHKGGSCQWTLSYDNGKTWVVFQDLFQTCMSTASNGNTFTLPFTLPANAPSGNAILNLIWNNNEGNREMYSSCSDIVIQGVNGGSLSGVAPLLANYGPSSPLIKEIAVSNGDWGQAHFAARKPITVTAPTVASNKRRFISRFSKD</sequence>
<dbReference type="Gene3D" id="2.70.50.70">
    <property type="match status" value="1"/>
</dbReference>
<dbReference type="PANTHER" id="PTHR36182:SF1">
    <property type="entry name" value="PROTEIN, PUTATIVE (AFU_ORTHOLOGUE AFUA_6G10930)-RELATED"/>
    <property type="match status" value="1"/>
</dbReference>
<comment type="caution">
    <text evidence="3">The sequence shown here is derived from an EMBL/GenBank/DDBJ whole genome shotgun (WGS) entry which is preliminary data.</text>
</comment>
<dbReference type="Pfam" id="PF03067">
    <property type="entry name" value="LPMO_10"/>
    <property type="match status" value="1"/>
</dbReference>
<evidence type="ECO:0000313" key="4">
    <source>
        <dbReference type="Proteomes" id="UP000717515"/>
    </source>
</evidence>
<dbReference type="AlphaFoldDB" id="A0A9P8A3M8"/>
<organism evidence="3 4">
    <name type="scientific">Mortierella alpina</name>
    <name type="common">Oleaginous fungus</name>
    <name type="synonym">Mortierella renispora</name>
    <dbReference type="NCBI Taxonomy" id="64518"/>
    <lineage>
        <taxon>Eukaryota</taxon>
        <taxon>Fungi</taxon>
        <taxon>Fungi incertae sedis</taxon>
        <taxon>Mucoromycota</taxon>
        <taxon>Mortierellomycotina</taxon>
        <taxon>Mortierellomycetes</taxon>
        <taxon>Mortierellales</taxon>
        <taxon>Mortierellaceae</taxon>
        <taxon>Mortierella</taxon>
    </lineage>
</organism>
<evidence type="ECO:0000313" key="3">
    <source>
        <dbReference type="EMBL" id="KAG9321779.1"/>
    </source>
</evidence>
<accession>A0A9P8A3M8</accession>
<protein>
    <recommendedName>
        <fullName evidence="2">Chitin-binding type-4 domain-containing protein</fullName>
    </recommendedName>
</protein>
<dbReference type="PROSITE" id="PS51257">
    <property type="entry name" value="PROKAR_LIPOPROTEIN"/>
    <property type="match status" value="1"/>
</dbReference>
<evidence type="ECO:0000256" key="1">
    <source>
        <dbReference type="SAM" id="SignalP"/>
    </source>
</evidence>
<evidence type="ECO:0000259" key="2">
    <source>
        <dbReference type="Pfam" id="PF03067"/>
    </source>
</evidence>
<dbReference type="InterPro" id="IPR004302">
    <property type="entry name" value="Cellulose/chitin-bd_N"/>
</dbReference>
<reference evidence="3" key="1">
    <citation type="submission" date="2021-07" db="EMBL/GenBank/DDBJ databases">
        <title>Draft genome of Mortierella alpina, strain LL118, isolated from an aspen leaf litter sample.</title>
        <authorList>
            <person name="Yang S."/>
            <person name="Vinatzer B.A."/>
        </authorList>
    </citation>
    <scope>NUCLEOTIDE SEQUENCE</scope>
    <source>
        <strain evidence="3">LL118</strain>
    </source>
</reference>
<name>A0A9P8A3M8_MORAP</name>